<name>A0ABQ2GJM5_9DEIO</name>
<dbReference type="RefSeq" id="WP_188900741.1">
    <property type="nucleotide sequence ID" value="NZ_BMOM01000002.1"/>
</dbReference>
<sequence>MTPAPLSLAPLFARVARLDDLTGHDPLRSAALAQALGEPELARALLARSGGLLDHADALKVLNQPLPDGLLARAHAELGPAPALPQWTASEREMFIRGLAGYLLAEQPEAQLQPASTDSALAPGLWILPALPDTERWQAGLECLGQGPVTWAGTSWGSRWGLTTFLTERGLPGTVESTEQLIATLSAVWSWNLPRLPELLSRPLLIDGLHSLPQARLNVVTQLLQDAASVFGWTVIGLPGVERAWPAAFQPLPWPPADIGAATPTRPPRTPLALDVQPVSRRLTLPGVARELAQQQGDILVVLPSRASAARLAGLVEGATLLSTSLCPVHLGQQANELLMRRRRGERALVVATTLPSSVLGTFDQVWHLPAPLPYLAEAAALCSGTFRVLPLLDVAVPQAWNHQWQLTLEMLDAMTQDGDAALSGRARQQAYHAALNASRAEQLPPAHYSDLRASLQYASLAAELGPRAENSVPVLIPWDSAAQQVIGTYRDTGWLSIANLRYAAWLTPSEAWRAIRRGEAEAGGWALIWTAPYHPVYGLAAEAVLHAQAPD</sequence>
<reference evidence="2" key="1">
    <citation type="journal article" date="2019" name="Int. J. Syst. Evol. Microbiol.">
        <title>The Global Catalogue of Microorganisms (GCM) 10K type strain sequencing project: providing services to taxonomists for standard genome sequencing and annotation.</title>
        <authorList>
            <consortium name="The Broad Institute Genomics Platform"/>
            <consortium name="The Broad Institute Genome Sequencing Center for Infectious Disease"/>
            <person name="Wu L."/>
            <person name="Ma J."/>
        </authorList>
    </citation>
    <scope>NUCLEOTIDE SEQUENCE [LARGE SCALE GENOMIC DNA]</scope>
    <source>
        <strain evidence="2">JCM 15443</strain>
    </source>
</reference>
<accession>A0ABQ2GJM5</accession>
<organism evidence="1 2">
    <name type="scientific">Deinococcus aerophilus</name>
    <dbReference type="NCBI Taxonomy" id="522488"/>
    <lineage>
        <taxon>Bacteria</taxon>
        <taxon>Thermotogati</taxon>
        <taxon>Deinococcota</taxon>
        <taxon>Deinococci</taxon>
        <taxon>Deinococcales</taxon>
        <taxon>Deinococcaceae</taxon>
        <taxon>Deinococcus</taxon>
    </lineage>
</organism>
<proteinExistence type="predicted"/>
<dbReference type="EMBL" id="BMOM01000002">
    <property type="protein sequence ID" value="GGL98400.1"/>
    <property type="molecule type" value="Genomic_DNA"/>
</dbReference>
<dbReference type="Proteomes" id="UP000661918">
    <property type="component" value="Unassembled WGS sequence"/>
</dbReference>
<comment type="caution">
    <text evidence="1">The sequence shown here is derived from an EMBL/GenBank/DDBJ whole genome shotgun (WGS) entry which is preliminary data.</text>
</comment>
<evidence type="ECO:0000313" key="2">
    <source>
        <dbReference type="Proteomes" id="UP000661918"/>
    </source>
</evidence>
<protein>
    <submittedName>
        <fullName evidence="1">Uncharacterized protein</fullName>
    </submittedName>
</protein>
<evidence type="ECO:0000313" key="1">
    <source>
        <dbReference type="EMBL" id="GGL98400.1"/>
    </source>
</evidence>
<gene>
    <name evidence="1" type="ORF">GCM10010841_03520</name>
</gene>
<keyword evidence="2" id="KW-1185">Reference proteome</keyword>